<feature type="repeat" description="ANK" evidence="3">
    <location>
        <begin position="293"/>
        <end position="325"/>
    </location>
</feature>
<evidence type="ECO:0000256" key="1">
    <source>
        <dbReference type="ARBA" id="ARBA00022737"/>
    </source>
</evidence>
<feature type="chain" id="PRO_5009643917" evidence="4">
    <location>
        <begin position="20"/>
        <end position="496"/>
    </location>
</feature>
<accession>A0A1J7C3A5</accession>
<evidence type="ECO:0000256" key="3">
    <source>
        <dbReference type="PROSITE-ProRule" id="PRU00023"/>
    </source>
</evidence>
<organism evidence="5 6">
    <name type="scientific">Flavobacterium johnsoniae</name>
    <name type="common">Cytophaga johnsonae</name>
    <dbReference type="NCBI Taxonomy" id="986"/>
    <lineage>
        <taxon>Bacteria</taxon>
        <taxon>Pseudomonadati</taxon>
        <taxon>Bacteroidota</taxon>
        <taxon>Flavobacteriia</taxon>
        <taxon>Flavobacteriales</taxon>
        <taxon>Flavobacteriaceae</taxon>
        <taxon>Flavobacterium</taxon>
    </lineage>
</organism>
<gene>
    <name evidence="5" type="ORF">BKM63_19670</name>
</gene>
<feature type="repeat" description="ANK" evidence="3">
    <location>
        <begin position="91"/>
        <end position="123"/>
    </location>
</feature>
<dbReference type="PANTHER" id="PTHR24198">
    <property type="entry name" value="ANKYRIN REPEAT AND PROTEIN KINASE DOMAIN-CONTAINING PROTEIN"/>
    <property type="match status" value="1"/>
</dbReference>
<dbReference type="SUPFAM" id="SSF48403">
    <property type="entry name" value="Ankyrin repeat"/>
    <property type="match status" value="2"/>
</dbReference>
<dbReference type="AlphaFoldDB" id="A0A1J7C3A5"/>
<evidence type="ECO:0000313" key="6">
    <source>
        <dbReference type="Proteomes" id="UP000182826"/>
    </source>
</evidence>
<keyword evidence="1" id="KW-0677">Repeat</keyword>
<evidence type="ECO:0000256" key="2">
    <source>
        <dbReference type="ARBA" id="ARBA00023043"/>
    </source>
</evidence>
<feature type="repeat" description="ANK" evidence="3">
    <location>
        <begin position="404"/>
        <end position="436"/>
    </location>
</feature>
<dbReference type="PANTHER" id="PTHR24198:SF165">
    <property type="entry name" value="ANKYRIN REPEAT-CONTAINING PROTEIN-RELATED"/>
    <property type="match status" value="1"/>
</dbReference>
<dbReference type="PROSITE" id="PS50088">
    <property type="entry name" value="ANK_REPEAT"/>
    <property type="match status" value="7"/>
</dbReference>
<feature type="repeat" description="ANK" evidence="3">
    <location>
        <begin position="259"/>
        <end position="292"/>
    </location>
</feature>
<dbReference type="InterPro" id="IPR002110">
    <property type="entry name" value="Ankyrin_rpt"/>
</dbReference>
<dbReference type="RefSeq" id="WP_071638294.1">
    <property type="nucleotide sequence ID" value="NZ_MLFK01000010.1"/>
</dbReference>
<keyword evidence="6" id="KW-1185">Reference proteome</keyword>
<comment type="caution">
    <text evidence="5">The sequence shown here is derived from an EMBL/GenBank/DDBJ whole genome shotgun (WGS) entry which is preliminary data.</text>
</comment>
<feature type="repeat" description="ANK" evidence="3">
    <location>
        <begin position="193"/>
        <end position="217"/>
    </location>
</feature>
<dbReference type="PRINTS" id="PR01415">
    <property type="entry name" value="ANKYRIN"/>
</dbReference>
<proteinExistence type="predicted"/>
<dbReference type="SMART" id="SM00248">
    <property type="entry name" value="ANK"/>
    <property type="match status" value="9"/>
</dbReference>
<dbReference type="OrthoDB" id="2575953at2"/>
<keyword evidence="4" id="KW-0732">Signal</keyword>
<protein>
    <submittedName>
        <fullName evidence="5">Uncharacterized protein</fullName>
    </submittedName>
</protein>
<name>A0A1J7C3A5_FLAJO</name>
<dbReference type="PROSITE" id="PS50297">
    <property type="entry name" value="ANK_REP_REGION"/>
    <property type="match status" value="5"/>
</dbReference>
<dbReference type="EMBL" id="MLFK01000010">
    <property type="protein sequence ID" value="OIV40169.1"/>
    <property type="molecule type" value="Genomic_DNA"/>
</dbReference>
<dbReference type="Proteomes" id="UP000182826">
    <property type="component" value="Unassembled WGS sequence"/>
</dbReference>
<reference evidence="5 6" key="1">
    <citation type="submission" date="2016-10" db="EMBL/GenBank/DDBJ databases">
        <title>Draft Genome Sequence of Rhizobacteria Flavobacterium johnsoniae CI04.</title>
        <authorList>
            <person name="Bravo J.I."/>
            <person name="Lozano G.L."/>
            <person name="Handelsman J."/>
        </authorList>
    </citation>
    <scope>NUCLEOTIDE SEQUENCE [LARGE SCALE GENOMIC DNA]</scope>
    <source>
        <strain evidence="5 6">CI04</strain>
    </source>
</reference>
<dbReference type="InterPro" id="IPR036770">
    <property type="entry name" value="Ankyrin_rpt-contain_sf"/>
</dbReference>
<evidence type="ECO:0000256" key="4">
    <source>
        <dbReference type="SAM" id="SignalP"/>
    </source>
</evidence>
<sequence length="496" mass="53637">MKKNLFISLALAATLFVSAQQKNTLLEQSFWKTSPDVALVKAEIAKGNNPAEANANAFDVTTLAINNDAPAATIKFLIDQPGNSITKLTHDNRIYLHWAAYRGNTELVEYLISKGSDVNFEDSHGTTPVDFAAANGQSNPALYDAFFKAGIDPKKKYANGANLLLLAIASDKDLKAADYFATKGMSLKDVDNDGNTAFTYAARSGNIALLKKLLEKGIKPTDGALFTAAQGSRRETNTIETYKYLVEEVKLKPNAQNKAGQNVLHFLAGKPNQAEIVKYFLSKGADANKADKDGNTPLMIAASARDNAVLEILLPLSKNINAQNTKGESALTNAVRSGTPQAVSLLLSKGADVNVKDKDGNNLGVYLVQSYRPAGREKEAVDPFDAKAKLLQEKGLNLAAPQKDGNTLYHLAITKNDVSLLKKITDLKVDINAKNKDGLTALHRAAMTAKDDSILKYLIDAGAKKEVKTEFDESAYALAKENELLTKNNISVEFLK</sequence>
<feature type="repeat" description="ANK" evidence="3">
    <location>
        <begin position="437"/>
        <end position="470"/>
    </location>
</feature>
<dbReference type="Gene3D" id="1.25.40.20">
    <property type="entry name" value="Ankyrin repeat-containing domain"/>
    <property type="match status" value="3"/>
</dbReference>
<keyword evidence="2 3" id="KW-0040">ANK repeat</keyword>
<feature type="signal peptide" evidence="4">
    <location>
        <begin position="1"/>
        <end position="19"/>
    </location>
</feature>
<evidence type="ECO:0000313" key="5">
    <source>
        <dbReference type="EMBL" id="OIV40169.1"/>
    </source>
</evidence>
<dbReference type="Pfam" id="PF12796">
    <property type="entry name" value="Ank_2"/>
    <property type="match status" value="4"/>
</dbReference>
<feature type="repeat" description="ANK" evidence="3">
    <location>
        <begin position="326"/>
        <end position="358"/>
    </location>
</feature>